<evidence type="ECO:0000256" key="2">
    <source>
        <dbReference type="ARBA" id="ARBA00022737"/>
    </source>
</evidence>
<accession>Q79HQ4</accession>
<dbReference type="Gene3D" id="2.130.10.10">
    <property type="entry name" value="YVTN repeat-like/Quinoprotein amine dehydrogenase"/>
    <property type="match status" value="2"/>
</dbReference>
<evidence type="ECO:0000256" key="3">
    <source>
        <dbReference type="PROSITE-ProRule" id="PRU00221"/>
    </source>
</evidence>
<gene>
    <name evidence="4" type="ordered locus">WS1171</name>
</gene>
<dbReference type="AlphaFoldDB" id="Q79HQ4"/>
<dbReference type="SMART" id="SM00320">
    <property type="entry name" value="WD40"/>
    <property type="match status" value="2"/>
</dbReference>
<dbReference type="RefSeq" id="WP_011139046.1">
    <property type="nucleotide sequence ID" value="NC_005090.1"/>
</dbReference>
<dbReference type="SUPFAM" id="SSF50978">
    <property type="entry name" value="WD40 repeat-like"/>
    <property type="match status" value="1"/>
</dbReference>
<evidence type="ECO:0000313" key="5">
    <source>
        <dbReference type="Proteomes" id="UP000000422"/>
    </source>
</evidence>
<dbReference type="STRING" id="273121.WS1171"/>
<dbReference type="InterPro" id="IPR039241">
    <property type="entry name" value="Rrp9-like"/>
</dbReference>
<dbReference type="PROSITE" id="PS50082">
    <property type="entry name" value="WD_REPEATS_2"/>
    <property type="match status" value="1"/>
</dbReference>
<dbReference type="InterPro" id="IPR001680">
    <property type="entry name" value="WD40_rpt"/>
</dbReference>
<proteinExistence type="predicted"/>
<protein>
    <submittedName>
        <fullName evidence="4">PUTATIVE PERIPLASMIC PROTEIN</fullName>
    </submittedName>
</protein>
<sequence length="319" mass="35415">MKTIFSLYLILGVTLLGAEPLLRPASELIATGNVVSLERHGERLFAATDSGVVDFFDLKENRHLQSLKLPPIKSFFEDSYPPKIFGIDTLDGQTLLILSEDSDGGRALFLYQNEKLEKLFSTKDQLSIKEARFITPNTLLLALTSNEIALFELSGRRFLYRTQLSLSTFSDLALSETRGRLAATNESGEIDIVDSQNGSILKKLKGIHKDNVYQLAMAKETILSAGQDRRVGIFSLSRGSAESLEGGFLIYAVGISPKGERGAYMKNEESDIALFEIRTKAPIATLKGHQATLNTLLFIDEKELVSGADERRILRWRLP</sequence>
<dbReference type="InterPro" id="IPR015943">
    <property type="entry name" value="WD40/YVTN_repeat-like_dom_sf"/>
</dbReference>
<dbReference type="eggNOG" id="COG3391">
    <property type="taxonomic scope" value="Bacteria"/>
</dbReference>
<keyword evidence="2" id="KW-0677">Repeat</keyword>
<dbReference type="KEGG" id="wsu:WS1171"/>
<keyword evidence="1 3" id="KW-0853">WD repeat</keyword>
<dbReference type="GO" id="GO:0034511">
    <property type="term" value="F:U3 snoRNA binding"/>
    <property type="evidence" value="ECO:0007669"/>
    <property type="project" value="InterPro"/>
</dbReference>
<dbReference type="HOGENOM" id="CLU_076338_0_0_7"/>
<dbReference type="PANTHER" id="PTHR19865">
    <property type="entry name" value="U3 SMALL NUCLEOLAR RNA INTERACTING PROTEIN 2"/>
    <property type="match status" value="1"/>
</dbReference>
<dbReference type="EMBL" id="BX571660">
    <property type="protein sequence ID" value="CAE10258.1"/>
    <property type="molecule type" value="Genomic_DNA"/>
</dbReference>
<dbReference type="PROSITE" id="PS50294">
    <property type="entry name" value="WD_REPEATS_REGION"/>
    <property type="match status" value="1"/>
</dbReference>
<dbReference type="PANTHER" id="PTHR19865:SF0">
    <property type="entry name" value="U3 SMALL NUCLEOLAR RNA-INTERACTING PROTEIN 2"/>
    <property type="match status" value="1"/>
</dbReference>
<evidence type="ECO:0000256" key="1">
    <source>
        <dbReference type="ARBA" id="ARBA00022574"/>
    </source>
</evidence>
<feature type="repeat" description="WD" evidence="3">
    <location>
        <begin position="286"/>
        <end position="319"/>
    </location>
</feature>
<organism evidence="5">
    <name type="scientific">Wolinella succinogenes (strain ATCC 29543 / DSM 1740 / CCUG 13145 / JCM 31913 / LMG 7466 / NCTC 11488 / FDC 602W)</name>
    <name type="common">Vibrio succinogenes</name>
    <dbReference type="NCBI Taxonomy" id="273121"/>
    <lineage>
        <taxon>Bacteria</taxon>
        <taxon>Pseudomonadati</taxon>
        <taxon>Campylobacterota</taxon>
        <taxon>Epsilonproteobacteria</taxon>
        <taxon>Campylobacterales</taxon>
        <taxon>Helicobacteraceae</taxon>
        <taxon>Wolinella</taxon>
    </lineage>
</organism>
<evidence type="ECO:0000313" key="4">
    <source>
        <dbReference type="EMBL" id="CAE10258.1"/>
    </source>
</evidence>
<dbReference type="Proteomes" id="UP000000422">
    <property type="component" value="Chromosome"/>
</dbReference>
<keyword evidence="5" id="KW-1185">Reference proteome</keyword>
<dbReference type="InterPro" id="IPR036322">
    <property type="entry name" value="WD40_repeat_dom_sf"/>
</dbReference>
<reference evidence="4 5" key="1">
    <citation type="journal article" date="2003" name="Proc. Natl. Acad. Sci. U.S.A.">
        <title>Complete genome sequence and analysis of Wolinella succinogenes.</title>
        <authorList>
            <person name="Baar C."/>
            <person name="Eppinger M."/>
            <person name="Raddatz G."/>
            <person name="Simon JM."/>
            <person name="Lanz C."/>
            <person name="Klimmek O."/>
            <person name="Nandakumar R."/>
            <person name="Gross R."/>
            <person name="Rosinus A."/>
            <person name="Keller H."/>
            <person name="Jagtap P."/>
            <person name="Linke B."/>
            <person name="Meyer F."/>
            <person name="Lederer H."/>
            <person name="Schuster S.C."/>
        </authorList>
    </citation>
    <scope>NUCLEOTIDE SEQUENCE [LARGE SCALE GENOMIC DNA]</scope>
    <source>
        <strain evidence="5">ATCC 29543 / DSM 1740 / CCUG 13145 / JCM 31913 / LMG 7466 / NCTC 11488 / FDC 602W</strain>
    </source>
</reference>
<name>Q79HQ4_WOLSU</name>